<keyword evidence="1" id="KW-0479">Metal-binding</keyword>
<dbReference type="Gene3D" id="3.30.1490.20">
    <property type="entry name" value="ATP-grasp fold, A domain"/>
    <property type="match status" value="1"/>
</dbReference>
<dbReference type="NCBIfam" id="TIGR00768">
    <property type="entry name" value="rimK_fam"/>
    <property type="match status" value="1"/>
</dbReference>
<dbReference type="Gene3D" id="3.40.50.20">
    <property type="match status" value="1"/>
</dbReference>
<dbReference type="Proteomes" id="UP000321400">
    <property type="component" value="Unassembled WGS sequence"/>
</dbReference>
<dbReference type="STRING" id="442899.SAMN05720591_1127"/>
<sequence length="292" mass="32596">MRGWLICNGSLNSKKFHETHHRYIEMAKSLGITLTVKTNSEVGILLSNQHIALVSINTLDFVLFLDKDVLLAKQLEACGLPVFNSSQSIEACDNKGLMHHLLALKGIKQPKTLIAPLIFDTESPFPKHFLNYVEETLHFPVVVKKSYGSFGMGVYLIHDRQALEDISERLKLEPHIYQQYIKESHGKDMRIHVVGDKVVASMMRKSATDFRANVTNGGEMLIVDVPERFKTSAIAASVALGLDFSGVDLLFGANDEPIICEVNSNAHIENIFKATDIDVSETILKHIIEKLT</sequence>
<gene>
    <name evidence="6" type="ORF">HAL01_12320</name>
</gene>
<name>A0A511X1E8_9BACI</name>
<dbReference type="InterPro" id="IPR004666">
    <property type="entry name" value="Rp_bS6_RimK/Lys_biosynth_LsyX"/>
</dbReference>
<dbReference type="InterPro" id="IPR013651">
    <property type="entry name" value="ATP-grasp_RimK-type"/>
</dbReference>
<evidence type="ECO:0000313" key="7">
    <source>
        <dbReference type="Proteomes" id="UP000321400"/>
    </source>
</evidence>
<evidence type="ECO:0000256" key="1">
    <source>
        <dbReference type="ARBA" id="ARBA00022723"/>
    </source>
</evidence>
<evidence type="ECO:0000256" key="2">
    <source>
        <dbReference type="ARBA" id="ARBA00022741"/>
    </source>
</evidence>
<evidence type="ECO:0000256" key="4">
    <source>
        <dbReference type="PROSITE-ProRule" id="PRU00409"/>
    </source>
</evidence>
<dbReference type="Gene3D" id="3.30.470.20">
    <property type="entry name" value="ATP-grasp fold, B domain"/>
    <property type="match status" value="1"/>
</dbReference>
<dbReference type="SUPFAM" id="SSF56059">
    <property type="entry name" value="Glutathione synthetase ATP-binding domain-like"/>
    <property type="match status" value="1"/>
</dbReference>
<dbReference type="GO" id="GO:0016879">
    <property type="term" value="F:ligase activity, forming carbon-nitrogen bonds"/>
    <property type="evidence" value="ECO:0007669"/>
    <property type="project" value="TreeGrafter"/>
</dbReference>
<keyword evidence="7" id="KW-1185">Reference proteome</keyword>
<feature type="domain" description="ATP-grasp" evidence="5">
    <location>
        <begin position="99"/>
        <end position="288"/>
    </location>
</feature>
<dbReference type="PANTHER" id="PTHR21621">
    <property type="entry name" value="RIBOSOMAL PROTEIN S6 MODIFICATION PROTEIN"/>
    <property type="match status" value="1"/>
</dbReference>
<dbReference type="InterPro" id="IPR013815">
    <property type="entry name" value="ATP_grasp_subdomain_1"/>
</dbReference>
<dbReference type="GO" id="GO:0046872">
    <property type="term" value="F:metal ion binding"/>
    <property type="evidence" value="ECO:0007669"/>
    <property type="project" value="UniProtKB-KW"/>
</dbReference>
<dbReference type="RefSeq" id="WP_229675521.1">
    <property type="nucleotide sequence ID" value="NZ_BJYE01000012.1"/>
</dbReference>
<dbReference type="GO" id="GO:0005737">
    <property type="term" value="C:cytoplasm"/>
    <property type="evidence" value="ECO:0007669"/>
    <property type="project" value="TreeGrafter"/>
</dbReference>
<protein>
    <recommendedName>
        <fullName evidence="5">ATP-grasp domain-containing protein</fullName>
    </recommendedName>
</protein>
<dbReference type="InterPro" id="IPR011761">
    <property type="entry name" value="ATP-grasp"/>
</dbReference>
<comment type="caution">
    <text evidence="6">The sequence shown here is derived from an EMBL/GenBank/DDBJ whole genome shotgun (WGS) entry which is preliminary data.</text>
</comment>
<proteinExistence type="predicted"/>
<dbReference type="EMBL" id="BJYE01000012">
    <property type="protein sequence ID" value="GEN56768.1"/>
    <property type="molecule type" value="Genomic_DNA"/>
</dbReference>
<dbReference type="Pfam" id="PF08443">
    <property type="entry name" value="RimK"/>
    <property type="match status" value="1"/>
</dbReference>
<keyword evidence="3 4" id="KW-0067">ATP-binding</keyword>
<dbReference type="GO" id="GO:0005524">
    <property type="term" value="F:ATP binding"/>
    <property type="evidence" value="ECO:0007669"/>
    <property type="project" value="UniProtKB-UniRule"/>
</dbReference>
<evidence type="ECO:0000259" key="5">
    <source>
        <dbReference type="PROSITE" id="PS50975"/>
    </source>
</evidence>
<reference evidence="6 7" key="1">
    <citation type="submission" date="2019-07" db="EMBL/GenBank/DDBJ databases">
        <title>Whole genome shotgun sequence of Halolactibacillus alkaliphilus NBRC 103919.</title>
        <authorList>
            <person name="Hosoyama A."/>
            <person name="Uohara A."/>
            <person name="Ohji S."/>
            <person name="Ichikawa N."/>
        </authorList>
    </citation>
    <scope>NUCLEOTIDE SEQUENCE [LARGE SCALE GENOMIC DNA]</scope>
    <source>
        <strain evidence="6 7">NBRC 103919</strain>
    </source>
</reference>
<dbReference type="PANTHER" id="PTHR21621:SF0">
    <property type="entry name" value="BETA-CITRYLGLUTAMATE SYNTHASE B-RELATED"/>
    <property type="match status" value="1"/>
</dbReference>
<keyword evidence="2 4" id="KW-0547">Nucleotide-binding</keyword>
<dbReference type="AlphaFoldDB" id="A0A511X1E8"/>
<organism evidence="6 7">
    <name type="scientific">Halolactibacillus alkaliphilus</name>
    <dbReference type="NCBI Taxonomy" id="442899"/>
    <lineage>
        <taxon>Bacteria</taxon>
        <taxon>Bacillati</taxon>
        <taxon>Bacillota</taxon>
        <taxon>Bacilli</taxon>
        <taxon>Bacillales</taxon>
        <taxon>Bacillaceae</taxon>
        <taxon>Halolactibacillus</taxon>
    </lineage>
</organism>
<dbReference type="PROSITE" id="PS50975">
    <property type="entry name" value="ATP_GRASP"/>
    <property type="match status" value="1"/>
</dbReference>
<evidence type="ECO:0000256" key="3">
    <source>
        <dbReference type="ARBA" id="ARBA00022840"/>
    </source>
</evidence>
<evidence type="ECO:0000313" key="6">
    <source>
        <dbReference type="EMBL" id="GEN56768.1"/>
    </source>
</evidence>
<accession>A0A511X1E8</accession>